<accession>A0A8I6RYU1</accession>
<proteinExistence type="predicted"/>
<dbReference type="KEGG" id="clec:106669720"/>
<dbReference type="Gene3D" id="2.40.128.20">
    <property type="match status" value="1"/>
</dbReference>
<sequence>MRMSFYFCDVLSPYVLRSCLPLKKRRKHQFLKTSLNGGVVRHHSKEFRDVSHPGTAGSPSAMEALLGFLFLFVKLLAVNGERWNDLTGRSSMQYCSSSVVQTSLNLQAIQGLWYVVQTVYHKPNNSIPEGYSTRDVCPELRLYQNQDDQRHQTQVMRAELREGIFQQFYFFSIYDSSQPGVWVIGRQSTDNAQMDMSGTVEVLKAVGDHMVLKFCTTGVSLYSSVLSRSKTMSQASLKSINSMLTHWKLEKVSVVKTCINGASPIIPSVMFITFLVILQTN</sequence>
<dbReference type="GeneID" id="106669720"/>
<dbReference type="OMA" id="EWHEGLW"/>
<dbReference type="Proteomes" id="UP000494040">
    <property type="component" value="Unassembled WGS sequence"/>
</dbReference>
<evidence type="ECO:0000313" key="1">
    <source>
        <dbReference type="EnsemblMetazoa" id="XP_014254875.2"/>
    </source>
</evidence>
<dbReference type="RefSeq" id="XP_014254875.2">
    <property type="nucleotide sequence ID" value="XM_014399389.2"/>
</dbReference>
<dbReference type="OrthoDB" id="6615450at2759"/>
<reference evidence="1" key="1">
    <citation type="submission" date="2022-01" db="UniProtKB">
        <authorList>
            <consortium name="EnsemblMetazoa"/>
        </authorList>
    </citation>
    <scope>IDENTIFICATION</scope>
</reference>
<keyword evidence="2" id="KW-1185">Reference proteome</keyword>
<dbReference type="AlphaFoldDB" id="A0A8I6RYU1"/>
<dbReference type="SUPFAM" id="SSF50814">
    <property type="entry name" value="Lipocalins"/>
    <property type="match status" value="1"/>
</dbReference>
<organism evidence="1 2">
    <name type="scientific">Cimex lectularius</name>
    <name type="common">Bed bug</name>
    <name type="synonym">Acanthia lectularia</name>
    <dbReference type="NCBI Taxonomy" id="79782"/>
    <lineage>
        <taxon>Eukaryota</taxon>
        <taxon>Metazoa</taxon>
        <taxon>Ecdysozoa</taxon>
        <taxon>Arthropoda</taxon>
        <taxon>Hexapoda</taxon>
        <taxon>Insecta</taxon>
        <taxon>Pterygota</taxon>
        <taxon>Neoptera</taxon>
        <taxon>Paraneoptera</taxon>
        <taxon>Hemiptera</taxon>
        <taxon>Heteroptera</taxon>
        <taxon>Panheteroptera</taxon>
        <taxon>Cimicomorpha</taxon>
        <taxon>Cimicidae</taxon>
        <taxon>Cimex</taxon>
    </lineage>
</organism>
<name>A0A8I6RYU1_CIMLE</name>
<dbReference type="EnsemblMetazoa" id="XM_014399389.2">
    <property type="protein sequence ID" value="XP_014254875.2"/>
    <property type="gene ID" value="LOC106669720"/>
</dbReference>
<evidence type="ECO:0000313" key="2">
    <source>
        <dbReference type="Proteomes" id="UP000494040"/>
    </source>
</evidence>
<protein>
    <submittedName>
        <fullName evidence="1">Uncharacterized protein</fullName>
    </submittedName>
</protein>
<dbReference type="InterPro" id="IPR012674">
    <property type="entry name" value="Calycin"/>
</dbReference>